<keyword evidence="3" id="KW-0805">Transcription regulation</keyword>
<accession>A0A151WJ26</accession>
<reference evidence="7" key="1">
    <citation type="submission" date="2015-09" db="EMBL/GenBank/DDBJ databases">
        <title>Trachymyrmex zeteki WGS genome.</title>
        <authorList>
            <person name="Nygaard S."/>
            <person name="Hu H."/>
            <person name="Boomsma J."/>
            <person name="Zhang G."/>
        </authorList>
    </citation>
    <scope>NUCLEOTIDE SEQUENCE [LARGE SCALE GENOMIC DNA]</scope>
    <source>
        <strain evidence="7">Tzet28-1</strain>
        <tissue evidence="7">Whole body</tissue>
    </source>
</reference>
<dbReference type="EMBL" id="KQ983057">
    <property type="protein sequence ID" value="KYQ47800.1"/>
    <property type="molecule type" value="Genomic_DNA"/>
</dbReference>
<evidence type="ECO:0000256" key="1">
    <source>
        <dbReference type="ARBA" id="ARBA00011764"/>
    </source>
</evidence>
<keyword evidence="4" id="KW-0804">Transcription</keyword>
<evidence type="ECO:0000313" key="7">
    <source>
        <dbReference type="EMBL" id="KYQ47800.1"/>
    </source>
</evidence>
<comment type="subunit">
    <text evidence="1">Self-associates forming complexes of several hundred monomers.</text>
</comment>
<proteinExistence type="predicted"/>
<evidence type="ECO:0000256" key="5">
    <source>
        <dbReference type="ARBA" id="ARBA00025466"/>
    </source>
</evidence>
<protein>
    <recommendedName>
        <fullName evidence="2">Regulatory protein zeste</fullName>
    </recommendedName>
</protein>
<dbReference type="PANTHER" id="PTHR21411">
    <property type="entry name" value="APONTIC"/>
    <property type="match status" value="1"/>
</dbReference>
<keyword evidence="8" id="KW-1185">Reference proteome</keyword>
<dbReference type="InterPro" id="IPR028002">
    <property type="entry name" value="Myb_DNA-bind_5"/>
</dbReference>
<evidence type="ECO:0000256" key="4">
    <source>
        <dbReference type="ARBA" id="ARBA00023163"/>
    </source>
</evidence>
<evidence type="ECO:0000313" key="8">
    <source>
        <dbReference type="Proteomes" id="UP000075809"/>
    </source>
</evidence>
<organism evidence="7 8">
    <name type="scientific">Mycetomoellerius zeteki</name>
    <dbReference type="NCBI Taxonomy" id="64791"/>
    <lineage>
        <taxon>Eukaryota</taxon>
        <taxon>Metazoa</taxon>
        <taxon>Ecdysozoa</taxon>
        <taxon>Arthropoda</taxon>
        <taxon>Hexapoda</taxon>
        <taxon>Insecta</taxon>
        <taxon>Pterygota</taxon>
        <taxon>Neoptera</taxon>
        <taxon>Endopterygota</taxon>
        <taxon>Hymenoptera</taxon>
        <taxon>Apocrita</taxon>
        <taxon>Aculeata</taxon>
        <taxon>Formicoidea</taxon>
        <taxon>Formicidae</taxon>
        <taxon>Myrmicinae</taxon>
        <taxon>Mycetomoellerius</taxon>
    </lineage>
</organism>
<dbReference type="Pfam" id="PF13873">
    <property type="entry name" value="Myb_DNA-bind_5"/>
    <property type="match status" value="1"/>
</dbReference>
<dbReference type="Gene3D" id="1.10.10.60">
    <property type="entry name" value="Homeodomain-like"/>
    <property type="match status" value="1"/>
</dbReference>
<sequence>MEISCNKRINFSRDEEQLLVALVKKYKSIIENRKSNATTWKDKEKAWQVIEKEFNSNSGQNVRKQLKEKYLNIKKRTKQRFSNENRYNKQTGGGPHTPVDITNVDIAIKDIIGKHTNYWIK</sequence>
<evidence type="ECO:0000256" key="2">
    <source>
        <dbReference type="ARBA" id="ARBA00016807"/>
    </source>
</evidence>
<name>A0A151WJ26_9HYME</name>
<dbReference type="AlphaFoldDB" id="A0A151WJ26"/>
<evidence type="ECO:0000259" key="6">
    <source>
        <dbReference type="Pfam" id="PF13873"/>
    </source>
</evidence>
<evidence type="ECO:0000256" key="3">
    <source>
        <dbReference type="ARBA" id="ARBA00023015"/>
    </source>
</evidence>
<feature type="domain" description="Myb/SANT-like DNA-binding" evidence="6">
    <location>
        <begin position="10"/>
        <end position="80"/>
    </location>
</feature>
<comment type="function">
    <text evidence="5">Involved in transvection phenomena (= synapsis-dependent gene expression), where the synaptic pairing of chromosomes carrying genes with which zeste interacts influences the expression of these genes. Zeste binds to DNA and stimulates transcription from a nearby promoter.</text>
</comment>
<dbReference type="PANTHER" id="PTHR21411:SF0">
    <property type="entry name" value="REGULATORY PROTEIN ZESTE"/>
    <property type="match status" value="1"/>
</dbReference>
<dbReference type="STRING" id="64791.A0A151WJ26"/>
<gene>
    <name evidence="7" type="ORF">ALC60_13165</name>
</gene>
<dbReference type="Proteomes" id="UP000075809">
    <property type="component" value="Unassembled WGS sequence"/>
</dbReference>